<organism evidence="1 2">
    <name type="scientific">Candidatus Blautia stercorigallinarum</name>
    <dbReference type="NCBI Taxonomy" id="2838501"/>
    <lineage>
        <taxon>Bacteria</taxon>
        <taxon>Bacillati</taxon>
        <taxon>Bacillota</taxon>
        <taxon>Clostridia</taxon>
        <taxon>Lachnospirales</taxon>
        <taxon>Lachnospiraceae</taxon>
        <taxon>Blautia</taxon>
    </lineage>
</organism>
<gene>
    <name evidence="1" type="ORF">H9747_05385</name>
</gene>
<evidence type="ECO:0000313" key="2">
    <source>
        <dbReference type="Proteomes" id="UP000886814"/>
    </source>
</evidence>
<name>A0A9D1PBX5_9FIRM</name>
<evidence type="ECO:0000313" key="1">
    <source>
        <dbReference type="EMBL" id="HIV38419.1"/>
    </source>
</evidence>
<comment type="caution">
    <text evidence="1">The sequence shown here is derived from an EMBL/GenBank/DDBJ whole genome shotgun (WGS) entry which is preliminary data.</text>
</comment>
<reference evidence="1" key="2">
    <citation type="submission" date="2021-04" db="EMBL/GenBank/DDBJ databases">
        <authorList>
            <person name="Gilroy R."/>
        </authorList>
    </citation>
    <scope>NUCLEOTIDE SEQUENCE</scope>
    <source>
        <strain evidence="1">CHK195-9823</strain>
    </source>
</reference>
<sequence length="815" mass="95381">MNFSLYKQLSEDLLKILNVLQITSDGKKSLNKDDFFCLLVDYNSSDEIEERIDNIDEKDNEFTDFVELLSRKKISLRQLLGNKLYEGLKDKKSRDLQYYYFGKKTSPSSEECKQIFQTQKPAFDHLCKKYFISPSSEAYDMFISLLSLCIYFLSGLSFTKAKPISSRTHLHNSNSVQQFSSYLKKYKKVIVSGLHGTGKTTLLSSFLGEHKLDYIYLNYTDSLMQTFDQKIFSEVTDFENNLPFLRKKCSHSLLIIDGMNPKKSVFMEEVEKLASLKMRVILITTHAVCPPGFHRYSAPLFTNEELFLIIPDKFPCEISPENLFRFTGKNPYLLSLLVSTGIKSPDALYKLLKESEVFPTKAVLPRFKHLPYHSTNTDFWGHASKVYTLYHNKKDYQLHRKHLKILSCFYDHEIPLDFVKYIFSEYNENVIQELTDMGYLQFIDGENKVRLSPAMANIIFSHEKPSYSDPILSHVINNIKNYLESYDVSLDFALLENILYPFAVRLGPTISQKNNPRQKNVSQNQENWWSFLYLTIEYYQMLNRPKTASSLLQLLIYPEKIHYQKSVFDVEIFRILNLWIGGDSSAFANKIDSLSSQIYCLAIFDKAGNSEAQKLLPAIRYLICITLDFIISRQIQNLSLPYSKRHYYDLLQILKNIPHCIHTYSYYKRLYDVLFLDIYHLDYDTLESILLDTDTRNHSKKSSQIYNICAFMCICSRKIFYERNHGSPYMTSFLILFIKAFRKLRIAIQSIHFLPKLLGNTCFASYITFQIIILSFKGCKTEAFSKNDFMELLNKCITMSYNERYMCIQFFDAFF</sequence>
<protein>
    <submittedName>
        <fullName evidence="1">Uncharacterized protein</fullName>
    </submittedName>
</protein>
<dbReference type="InterPro" id="IPR027417">
    <property type="entry name" value="P-loop_NTPase"/>
</dbReference>
<dbReference type="Gene3D" id="3.40.50.300">
    <property type="entry name" value="P-loop containing nucleotide triphosphate hydrolases"/>
    <property type="match status" value="1"/>
</dbReference>
<accession>A0A9D1PBX5</accession>
<dbReference type="AlphaFoldDB" id="A0A9D1PBX5"/>
<proteinExistence type="predicted"/>
<dbReference type="Proteomes" id="UP000886814">
    <property type="component" value="Unassembled WGS sequence"/>
</dbReference>
<reference evidence="1" key="1">
    <citation type="journal article" date="2021" name="PeerJ">
        <title>Extensive microbial diversity within the chicken gut microbiome revealed by metagenomics and culture.</title>
        <authorList>
            <person name="Gilroy R."/>
            <person name="Ravi A."/>
            <person name="Getino M."/>
            <person name="Pursley I."/>
            <person name="Horton D.L."/>
            <person name="Alikhan N.F."/>
            <person name="Baker D."/>
            <person name="Gharbi K."/>
            <person name="Hall N."/>
            <person name="Watson M."/>
            <person name="Adriaenssens E.M."/>
            <person name="Foster-Nyarko E."/>
            <person name="Jarju S."/>
            <person name="Secka A."/>
            <person name="Antonio M."/>
            <person name="Oren A."/>
            <person name="Chaudhuri R.R."/>
            <person name="La Ragione R."/>
            <person name="Hildebrand F."/>
            <person name="Pallen M.J."/>
        </authorList>
    </citation>
    <scope>NUCLEOTIDE SEQUENCE</scope>
    <source>
        <strain evidence="1">CHK195-9823</strain>
    </source>
</reference>
<dbReference type="SUPFAM" id="SSF52540">
    <property type="entry name" value="P-loop containing nucleoside triphosphate hydrolases"/>
    <property type="match status" value="1"/>
</dbReference>
<dbReference type="EMBL" id="DXIQ01000031">
    <property type="protein sequence ID" value="HIV38419.1"/>
    <property type="molecule type" value="Genomic_DNA"/>
</dbReference>